<organism evidence="3 4">
    <name type="scientific">Pseudoalteromonas spongiae</name>
    <dbReference type="NCBI Taxonomy" id="298657"/>
    <lineage>
        <taxon>Bacteria</taxon>
        <taxon>Pseudomonadati</taxon>
        <taxon>Pseudomonadota</taxon>
        <taxon>Gammaproteobacteria</taxon>
        <taxon>Alteromonadales</taxon>
        <taxon>Pseudoalteromonadaceae</taxon>
        <taxon>Pseudoalteromonas</taxon>
    </lineage>
</organism>
<accession>A0ABU8EWI8</accession>
<comment type="caution">
    <text evidence="3">The sequence shown here is derived from an EMBL/GenBank/DDBJ whole genome shotgun (WGS) entry which is preliminary data.</text>
</comment>
<dbReference type="EMBL" id="JBAWKS010000002">
    <property type="protein sequence ID" value="MEI4551313.1"/>
    <property type="molecule type" value="Genomic_DNA"/>
</dbReference>
<dbReference type="NCBIfam" id="TIGR00654">
    <property type="entry name" value="PhzF_family"/>
    <property type="match status" value="1"/>
</dbReference>
<sequence>MKLKMQVIDAFTNERFKGNSAAVIITDNWLSDSQMQNIASENNLSETAYLVKNEANVYHIRWFSPLTEIDFCGHATLASAFVLFSNYPEISEFTFFASAVGEMTIVKNALGRIEMDFPNRKPVPVATSDIPATLLEGLSHTPLEVLKNDQAYFAIYDNEDIVTAITADAEKLKTLAPLDVTVSAPSTQFDCASRYFWPANGGDEDPVTGSIHTGLAPYWAEKLNKQQIVALQASKRSGILYCEVTDSRVKISGDAVQYLTGTITV</sequence>
<evidence type="ECO:0000256" key="1">
    <source>
        <dbReference type="ARBA" id="ARBA00008270"/>
    </source>
</evidence>
<evidence type="ECO:0000256" key="2">
    <source>
        <dbReference type="ARBA" id="ARBA00023235"/>
    </source>
</evidence>
<dbReference type="Gene3D" id="3.10.310.10">
    <property type="entry name" value="Diaminopimelate Epimerase, Chain A, domain 1"/>
    <property type="match status" value="2"/>
</dbReference>
<dbReference type="RefSeq" id="WP_336436306.1">
    <property type="nucleotide sequence ID" value="NZ_JBAWKS010000002.1"/>
</dbReference>
<keyword evidence="2" id="KW-0413">Isomerase</keyword>
<evidence type="ECO:0000313" key="3">
    <source>
        <dbReference type="EMBL" id="MEI4551313.1"/>
    </source>
</evidence>
<keyword evidence="4" id="KW-1185">Reference proteome</keyword>
<evidence type="ECO:0000313" key="4">
    <source>
        <dbReference type="Proteomes" id="UP001382455"/>
    </source>
</evidence>
<dbReference type="PIRSF" id="PIRSF016184">
    <property type="entry name" value="PhzC_PhzF"/>
    <property type="match status" value="1"/>
</dbReference>
<gene>
    <name evidence="3" type="ORF">WAE96_16685</name>
</gene>
<dbReference type="InterPro" id="IPR003719">
    <property type="entry name" value="Phenazine_PhzF-like"/>
</dbReference>
<dbReference type="PANTHER" id="PTHR13774">
    <property type="entry name" value="PHENAZINE BIOSYNTHESIS PROTEIN"/>
    <property type="match status" value="1"/>
</dbReference>
<proteinExistence type="inferred from homology"/>
<dbReference type="PANTHER" id="PTHR13774:SF17">
    <property type="entry name" value="PHENAZINE BIOSYNTHESIS-LIKE DOMAIN-CONTAINING PROTEIN"/>
    <property type="match status" value="1"/>
</dbReference>
<dbReference type="Proteomes" id="UP001382455">
    <property type="component" value="Unassembled WGS sequence"/>
</dbReference>
<name>A0ABU8EWI8_9GAMM</name>
<reference evidence="3 4" key="1">
    <citation type="submission" date="2023-12" db="EMBL/GenBank/DDBJ databases">
        <title>Friends and Foes: Symbiotic and Algicidal bacterial influence on Karenia brevis blooms.</title>
        <authorList>
            <person name="Fei C."/>
            <person name="Mohamed A.R."/>
            <person name="Booker A."/>
            <person name="Arshad M."/>
            <person name="Klass S."/>
            <person name="Ahn S."/>
            <person name="Gilbert P.M."/>
            <person name="Heil C.A."/>
            <person name="Martinez J.M."/>
            <person name="Amin S.A."/>
        </authorList>
    </citation>
    <scope>NUCLEOTIDE SEQUENCE [LARGE SCALE GENOMIC DNA]</scope>
    <source>
        <strain evidence="3 4">CE15</strain>
    </source>
</reference>
<dbReference type="Pfam" id="PF02567">
    <property type="entry name" value="PhzC-PhzF"/>
    <property type="match status" value="1"/>
</dbReference>
<dbReference type="SUPFAM" id="SSF54506">
    <property type="entry name" value="Diaminopimelate epimerase-like"/>
    <property type="match status" value="1"/>
</dbReference>
<protein>
    <submittedName>
        <fullName evidence="3">PhzF family phenazine biosynthesis protein</fullName>
    </submittedName>
</protein>
<comment type="similarity">
    <text evidence="1">Belongs to the PhzF family.</text>
</comment>